<organism evidence="2 3">
    <name type="scientific">Pleurodeles waltl</name>
    <name type="common">Iberian ribbed newt</name>
    <dbReference type="NCBI Taxonomy" id="8319"/>
    <lineage>
        <taxon>Eukaryota</taxon>
        <taxon>Metazoa</taxon>
        <taxon>Chordata</taxon>
        <taxon>Craniata</taxon>
        <taxon>Vertebrata</taxon>
        <taxon>Euteleostomi</taxon>
        <taxon>Amphibia</taxon>
        <taxon>Batrachia</taxon>
        <taxon>Caudata</taxon>
        <taxon>Salamandroidea</taxon>
        <taxon>Salamandridae</taxon>
        <taxon>Pleurodelinae</taxon>
        <taxon>Pleurodeles</taxon>
    </lineage>
</organism>
<evidence type="ECO:0000313" key="3">
    <source>
        <dbReference type="Proteomes" id="UP001066276"/>
    </source>
</evidence>
<protein>
    <submittedName>
        <fullName evidence="2">Uncharacterized protein</fullName>
    </submittedName>
</protein>
<name>A0AAV7TEY9_PLEWA</name>
<accession>A0AAV7TEY9</accession>
<sequence>METQQPPLPSKTRGGEGRSRVRFRPPPPPIDGPPSSRSPHVVAARLGEQAVHRPPGTRSRGLPRVPRPARNAAAPHTMPLDSPAGGQPPGLVYCACRLRAPHQERPTG</sequence>
<feature type="region of interest" description="Disordered" evidence="1">
    <location>
        <begin position="1"/>
        <end position="86"/>
    </location>
</feature>
<keyword evidence="3" id="KW-1185">Reference proteome</keyword>
<comment type="caution">
    <text evidence="2">The sequence shown here is derived from an EMBL/GenBank/DDBJ whole genome shotgun (WGS) entry which is preliminary data.</text>
</comment>
<dbReference type="Proteomes" id="UP001066276">
    <property type="component" value="Chromosome 3_2"/>
</dbReference>
<evidence type="ECO:0000313" key="2">
    <source>
        <dbReference type="EMBL" id="KAJ1175143.1"/>
    </source>
</evidence>
<proteinExistence type="predicted"/>
<reference evidence="2" key="1">
    <citation type="journal article" date="2022" name="bioRxiv">
        <title>Sequencing and chromosome-scale assembly of the giantPleurodeles waltlgenome.</title>
        <authorList>
            <person name="Brown T."/>
            <person name="Elewa A."/>
            <person name="Iarovenko S."/>
            <person name="Subramanian E."/>
            <person name="Araus A.J."/>
            <person name="Petzold A."/>
            <person name="Susuki M."/>
            <person name="Suzuki K.-i.T."/>
            <person name="Hayashi T."/>
            <person name="Toyoda A."/>
            <person name="Oliveira C."/>
            <person name="Osipova E."/>
            <person name="Leigh N.D."/>
            <person name="Simon A."/>
            <person name="Yun M.H."/>
        </authorList>
    </citation>
    <scope>NUCLEOTIDE SEQUENCE</scope>
    <source>
        <strain evidence="2">20211129_DDA</strain>
        <tissue evidence="2">Liver</tissue>
    </source>
</reference>
<gene>
    <name evidence="2" type="ORF">NDU88_000434</name>
</gene>
<dbReference type="AlphaFoldDB" id="A0AAV7TEY9"/>
<dbReference type="EMBL" id="JANPWB010000006">
    <property type="protein sequence ID" value="KAJ1175143.1"/>
    <property type="molecule type" value="Genomic_DNA"/>
</dbReference>
<evidence type="ECO:0000256" key="1">
    <source>
        <dbReference type="SAM" id="MobiDB-lite"/>
    </source>
</evidence>